<dbReference type="SMART" id="SM00788">
    <property type="entry name" value="Adenylsucc_synt"/>
    <property type="match status" value="1"/>
</dbReference>
<keyword evidence="2 7" id="KW-0479">Metal-binding</keyword>
<dbReference type="Proteomes" id="UP000178759">
    <property type="component" value="Unassembled WGS sequence"/>
</dbReference>
<dbReference type="SUPFAM" id="SSF52540">
    <property type="entry name" value="P-loop containing nucleoside triphosphate hydrolases"/>
    <property type="match status" value="1"/>
</dbReference>
<keyword evidence="6 7" id="KW-0342">GTP-binding</keyword>
<dbReference type="GO" id="GO:0005737">
    <property type="term" value="C:cytoplasm"/>
    <property type="evidence" value="ECO:0007669"/>
    <property type="project" value="UniProtKB-SubCell"/>
</dbReference>
<feature type="binding site" description="in other chain" evidence="7">
    <location>
        <position position="273"/>
    </location>
    <ligand>
        <name>IMP</name>
        <dbReference type="ChEBI" id="CHEBI:58053"/>
        <note>ligand shared between dimeric partners</note>
    </ligand>
</feature>
<protein>
    <recommendedName>
        <fullName evidence="7">Adenylosuccinate synthetase</fullName>
        <shortName evidence="7">AMPSase</shortName>
        <shortName evidence="7">AdSS</shortName>
        <ecNumber evidence="7">6.3.4.4</ecNumber>
    </recommendedName>
    <alternativeName>
        <fullName evidence="7">IMP--aspartate ligase</fullName>
    </alternativeName>
</protein>
<feature type="binding site" evidence="7">
    <location>
        <position position="52"/>
    </location>
    <ligand>
        <name>Mg(2+)</name>
        <dbReference type="ChEBI" id="CHEBI:18420"/>
    </ligand>
</feature>
<evidence type="ECO:0000256" key="6">
    <source>
        <dbReference type="ARBA" id="ARBA00023134"/>
    </source>
</evidence>
<evidence type="ECO:0000256" key="5">
    <source>
        <dbReference type="ARBA" id="ARBA00022842"/>
    </source>
</evidence>
<dbReference type="GO" id="GO:0004019">
    <property type="term" value="F:adenylosuccinate synthase activity"/>
    <property type="evidence" value="ECO:0007669"/>
    <property type="project" value="UniProtKB-UniRule"/>
</dbReference>
<keyword evidence="7" id="KW-0963">Cytoplasm</keyword>
<feature type="active site" description="Proton donor" evidence="7">
    <location>
        <position position="53"/>
    </location>
</feature>
<comment type="pathway">
    <text evidence="7">Purine metabolism; AMP biosynthesis via de novo pathway; AMP from IMP: step 1/2.</text>
</comment>
<dbReference type="InterPro" id="IPR042111">
    <property type="entry name" value="Adenylosuccinate_synth_dom3"/>
</dbReference>
<dbReference type="UniPathway" id="UPA00075">
    <property type="reaction ID" value="UER00335"/>
</dbReference>
<feature type="binding site" evidence="7">
    <location>
        <begin position="367"/>
        <end position="369"/>
    </location>
    <ligand>
        <name>GTP</name>
        <dbReference type="ChEBI" id="CHEBI:37565"/>
    </ligand>
</feature>
<keyword evidence="5 7" id="KW-0460">Magnesium</keyword>
<dbReference type="Gene3D" id="3.90.170.10">
    <property type="entry name" value="Adenylosuccinate Synthetase, subunit A, domain 3"/>
    <property type="match status" value="1"/>
</dbReference>
<comment type="catalytic activity">
    <reaction evidence="7">
        <text>IMP + L-aspartate + GTP = N(6)-(1,2-dicarboxyethyl)-AMP + GDP + phosphate + 2 H(+)</text>
        <dbReference type="Rhea" id="RHEA:15753"/>
        <dbReference type="ChEBI" id="CHEBI:15378"/>
        <dbReference type="ChEBI" id="CHEBI:29991"/>
        <dbReference type="ChEBI" id="CHEBI:37565"/>
        <dbReference type="ChEBI" id="CHEBI:43474"/>
        <dbReference type="ChEBI" id="CHEBI:57567"/>
        <dbReference type="ChEBI" id="CHEBI:58053"/>
        <dbReference type="ChEBI" id="CHEBI:58189"/>
        <dbReference type="EC" id="6.3.4.4"/>
    </reaction>
</comment>
<dbReference type="GO" id="GO:0005525">
    <property type="term" value="F:GTP binding"/>
    <property type="evidence" value="ECO:0007669"/>
    <property type="project" value="UniProtKB-UniRule"/>
</dbReference>
<gene>
    <name evidence="7" type="primary">purA</name>
    <name evidence="8" type="ORF">A3A79_03180</name>
</gene>
<comment type="cofactor">
    <cofactor evidence="7">
        <name>Mg(2+)</name>
        <dbReference type="ChEBI" id="CHEBI:18420"/>
    </cofactor>
    <text evidence="7">Binds 1 Mg(2+) ion per subunit.</text>
</comment>
<feature type="binding site" evidence="7">
    <location>
        <position position="154"/>
    </location>
    <ligand>
        <name>IMP</name>
        <dbReference type="ChEBI" id="CHEBI:58053"/>
        <note>ligand shared between dimeric partners</note>
    </ligand>
</feature>
<dbReference type="Gene3D" id="3.40.440.10">
    <property type="entry name" value="Adenylosuccinate Synthetase, subunit A, domain 1"/>
    <property type="match status" value="1"/>
</dbReference>
<dbReference type="Gene3D" id="1.10.300.10">
    <property type="entry name" value="Adenylosuccinate Synthetase, subunit A, domain 2"/>
    <property type="match status" value="1"/>
</dbReference>
<dbReference type="GO" id="GO:0044208">
    <property type="term" value="P:'de novo' AMP biosynthetic process"/>
    <property type="evidence" value="ECO:0007669"/>
    <property type="project" value="UniProtKB-UniRule"/>
</dbReference>
<dbReference type="AlphaFoldDB" id="A0A1F6AHE0"/>
<comment type="caution">
    <text evidence="8">The sequence shown here is derived from an EMBL/GenBank/DDBJ whole genome shotgun (WGS) entry which is preliminary data.</text>
</comment>
<dbReference type="EC" id="6.3.4.4" evidence="7"/>
<evidence type="ECO:0000256" key="4">
    <source>
        <dbReference type="ARBA" id="ARBA00022755"/>
    </source>
</evidence>
<dbReference type="HAMAP" id="MF_00011">
    <property type="entry name" value="Adenylosucc_synth"/>
    <property type="match status" value="1"/>
</dbReference>
<comment type="function">
    <text evidence="7">Plays an important role in the de novo pathway of purine nucleotide biosynthesis. Catalyzes the first committed step in the biosynthesis of AMP from IMP.</text>
</comment>
<dbReference type="Pfam" id="PF00709">
    <property type="entry name" value="Adenylsucc_synt"/>
    <property type="match status" value="1"/>
</dbReference>
<proteinExistence type="inferred from homology"/>
<feature type="active site" description="Proton acceptor" evidence="7">
    <location>
        <position position="17"/>
    </location>
</feature>
<evidence type="ECO:0000256" key="2">
    <source>
        <dbReference type="ARBA" id="ARBA00022723"/>
    </source>
</evidence>
<feature type="binding site" description="in other chain" evidence="7">
    <location>
        <begin position="17"/>
        <end position="20"/>
    </location>
    <ligand>
        <name>IMP</name>
        <dbReference type="ChEBI" id="CHEBI:58053"/>
        <note>ligand shared between dimeric partners</note>
    </ligand>
</feature>
<evidence type="ECO:0000313" key="9">
    <source>
        <dbReference type="Proteomes" id="UP000178759"/>
    </source>
</evidence>
<evidence type="ECO:0000256" key="7">
    <source>
        <dbReference type="HAMAP-Rule" id="MF_00011"/>
    </source>
</evidence>
<feature type="binding site" evidence="7">
    <location>
        <begin position="450"/>
        <end position="452"/>
    </location>
    <ligand>
        <name>GTP</name>
        <dbReference type="ChEBI" id="CHEBI:37565"/>
    </ligand>
</feature>
<organism evidence="8 9">
    <name type="scientific">Candidatus Gottesmanbacteria bacterium RIFCSPLOWO2_01_FULL_43_11b</name>
    <dbReference type="NCBI Taxonomy" id="1798392"/>
    <lineage>
        <taxon>Bacteria</taxon>
        <taxon>Candidatus Gottesmaniibacteriota</taxon>
    </lineage>
</organism>
<feature type="binding site" evidence="7">
    <location>
        <position position="341"/>
    </location>
    <ligand>
        <name>GTP</name>
        <dbReference type="ChEBI" id="CHEBI:37565"/>
    </ligand>
</feature>
<feature type="binding site" evidence="7">
    <location>
        <position position="17"/>
    </location>
    <ligand>
        <name>Mg(2+)</name>
        <dbReference type="ChEBI" id="CHEBI:18420"/>
    </ligand>
</feature>
<dbReference type="InterPro" id="IPR027417">
    <property type="entry name" value="P-loop_NTPase"/>
</dbReference>
<dbReference type="EMBL" id="MFJV01000001">
    <property type="protein sequence ID" value="OGG24168.1"/>
    <property type="molecule type" value="Genomic_DNA"/>
</dbReference>
<feature type="binding site" evidence="7">
    <location>
        <begin position="16"/>
        <end position="22"/>
    </location>
    <ligand>
        <name>GTP</name>
        <dbReference type="ChEBI" id="CHEBI:37565"/>
    </ligand>
</feature>
<keyword evidence="3 7" id="KW-0547">Nucleotide-binding</keyword>
<keyword evidence="4 7" id="KW-0658">Purine biosynthesis</keyword>
<keyword evidence="1 7" id="KW-0436">Ligase</keyword>
<accession>A0A1F6AHE0</accession>
<name>A0A1F6AHE0_9BACT</name>
<dbReference type="PANTHER" id="PTHR11846:SF0">
    <property type="entry name" value="ADENYLOSUCCINATE SYNTHETASE"/>
    <property type="match status" value="1"/>
</dbReference>
<evidence type="ECO:0000256" key="1">
    <source>
        <dbReference type="ARBA" id="ARBA00022598"/>
    </source>
</evidence>
<reference evidence="8 9" key="1">
    <citation type="journal article" date="2016" name="Nat. Commun.">
        <title>Thousands of microbial genomes shed light on interconnected biogeochemical processes in an aquifer system.</title>
        <authorList>
            <person name="Anantharaman K."/>
            <person name="Brown C.T."/>
            <person name="Hug L.A."/>
            <person name="Sharon I."/>
            <person name="Castelle C.J."/>
            <person name="Probst A.J."/>
            <person name="Thomas B.C."/>
            <person name="Singh A."/>
            <person name="Wilkins M.J."/>
            <person name="Karaoz U."/>
            <person name="Brodie E.L."/>
            <person name="Williams K.H."/>
            <person name="Hubbard S.S."/>
            <person name="Banfield J.F."/>
        </authorList>
    </citation>
    <scope>NUCLEOTIDE SEQUENCE [LARGE SCALE GENOMIC DNA]</scope>
</reference>
<feature type="binding site" evidence="7">
    <location>
        <begin position="335"/>
        <end position="341"/>
    </location>
    <ligand>
        <name>substrate</name>
    </ligand>
</feature>
<feature type="binding site" description="in other chain" evidence="7">
    <location>
        <begin position="50"/>
        <end position="53"/>
    </location>
    <ligand>
        <name>IMP</name>
        <dbReference type="ChEBI" id="CHEBI:58053"/>
        <note>ligand shared between dimeric partners</note>
    </ligand>
</feature>
<feature type="binding site" description="in other chain" evidence="7">
    <location>
        <position position="140"/>
    </location>
    <ligand>
        <name>IMP</name>
        <dbReference type="ChEBI" id="CHEBI:58053"/>
        <note>ligand shared between dimeric partners</note>
    </ligand>
</feature>
<feature type="binding site" evidence="7">
    <location>
        <begin position="52"/>
        <end position="54"/>
    </location>
    <ligand>
        <name>GTP</name>
        <dbReference type="ChEBI" id="CHEBI:37565"/>
    </ligand>
</feature>
<comment type="subunit">
    <text evidence="7">Homodimer.</text>
</comment>
<dbReference type="InterPro" id="IPR042109">
    <property type="entry name" value="Adenylosuccinate_synth_dom1"/>
</dbReference>
<feature type="binding site" description="in other chain" evidence="7">
    <location>
        <position position="258"/>
    </location>
    <ligand>
        <name>IMP</name>
        <dbReference type="ChEBI" id="CHEBI:58053"/>
        <note>ligand shared between dimeric partners</note>
    </ligand>
</feature>
<sequence length="461" mass="52067">MKPRPHSACVVGIALGDEGKGRVIDNLLGLLLKTRGISGVTVVRFQGGSNSGHTVEANGIRLALHQVPSGILNKKSTCIMDRGMSINPADLVDEIRLIEERIGNVQGRLFLSNDAVLNTDLDRAEEFVNRIRTGGARGGTGRGIGPSYAHHYDRLGFHISDLLDSEWKKTLKKQYERYRKEFHLYGLKLARIEVPDFLKTKKTGKEHKRSVGTQDEFLRRLGRARNALIKRKMVVNTFRLHEKIFQKKSEAVLFEGAQALGLHPWLGTLPDITASDTSSYGIHTGTAFWKVEDIEKRIGIFKIPYTSSVGVRRMPTHADDAWSKRVREKAHEYGTTTGRPRDILFLDIPMLSYNIRMSGVNMLIGTHLDISWEDMPIKICTHYTDRKGKRVAYQPGLQHLKDVIPHYITMAGWDGEKVRQAKTFQALPIGAKRFLRFLERQFGIPIIAVTTGPTREHYIDI</sequence>
<dbReference type="STRING" id="1798392.A3A79_03180"/>
<evidence type="ECO:0000256" key="3">
    <source>
        <dbReference type="ARBA" id="ARBA00022741"/>
    </source>
</evidence>
<comment type="subcellular location">
    <subcellularLocation>
        <location evidence="7">Cytoplasm</location>
    </subcellularLocation>
</comment>
<comment type="similarity">
    <text evidence="7">Belongs to the adenylosuccinate synthetase family.</text>
</comment>
<dbReference type="GO" id="GO:0046040">
    <property type="term" value="P:IMP metabolic process"/>
    <property type="evidence" value="ECO:0007669"/>
    <property type="project" value="TreeGrafter"/>
</dbReference>
<dbReference type="PANTHER" id="PTHR11846">
    <property type="entry name" value="ADENYLOSUCCINATE SYNTHETASE"/>
    <property type="match status" value="1"/>
</dbReference>
<dbReference type="GO" id="GO:0000287">
    <property type="term" value="F:magnesium ion binding"/>
    <property type="evidence" value="ECO:0007669"/>
    <property type="project" value="UniProtKB-UniRule"/>
</dbReference>
<dbReference type="InterPro" id="IPR001114">
    <property type="entry name" value="Adenylosuccinate_synthetase"/>
</dbReference>
<evidence type="ECO:0000313" key="8">
    <source>
        <dbReference type="EMBL" id="OGG24168.1"/>
    </source>
</evidence>
<dbReference type="InterPro" id="IPR042110">
    <property type="entry name" value="Adenylosuccinate_synth_dom2"/>
</dbReference>
<feature type="binding site" description="in other chain" evidence="7">
    <location>
        <position position="339"/>
    </location>
    <ligand>
        <name>IMP</name>
        <dbReference type="ChEBI" id="CHEBI:58053"/>
        <note>ligand shared between dimeric partners</note>
    </ligand>
</feature>